<comment type="caution">
    <text evidence="12">The sequence shown here is derived from an EMBL/GenBank/DDBJ whole genome shotgun (WGS) entry which is preliminary data.</text>
</comment>
<dbReference type="InterPro" id="IPR017871">
    <property type="entry name" value="ABC_transporter-like_CS"/>
</dbReference>
<evidence type="ECO:0000259" key="10">
    <source>
        <dbReference type="PROSITE" id="PS50893"/>
    </source>
</evidence>
<dbReference type="PANTHER" id="PTHR43394">
    <property type="entry name" value="ATP-DEPENDENT PERMEASE MDL1, MITOCHONDRIAL"/>
    <property type="match status" value="1"/>
</dbReference>
<dbReference type="GO" id="GO:0016887">
    <property type="term" value="F:ATP hydrolysis activity"/>
    <property type="evidence" value="ECO:0007669"/>
    <property type="project" value="InterPro"/>
</dbReference>
<evidence type="ECO:0000256" key="4">
    <source>
        <dbReference type="ARBA" id="ARBA00022692"/>
    </source>
</evidence>
<dbReference type="SMART" id="SM00382">
    <property type="entry name" value="AAA"/>
    <property type="match status" value="1"/>
</dbReference>
<keyword evidence="8 9" id="KW-0472">Membrane</keyword>
<feature type="domain" description="ABC transporter" evidence="10">
    <location>
        <begin position="331"/>
        <end position="566"/>
    </location>
</feature>
<evidence type="ECO:0000256" key="3">
    <source>
        <dbReference type="ARBA" id="ARBA00022475"/>
    </source>
</evidence>
<feature type="transmembrane region" description="Helical" evidence="9">
    <location>
        <begin position="52"/>
        <end position="78"/>
    </location>
</feature>
<evidence type="ECO:0000256" key="1">
    <source>
        <dbReference type="ARBA" id="ARBA00004651"/>
    </source>
</evidence>
<dbReference type="AlphaFoldDB" id="A0A117M072"/>
<feature type="non-terminal residue" evidence="12">
    <location>
        <position position="1"/>
    </location>
</feature>
<feature type="domain" description="ABC transmembrane type-1" evidence="11">
    <location>
        <begin position="16"/>
        <end position="298"/>
    </location>
</feature>
<dbReference type="InterPro" id="IPR039421">
    <property type="entry name" value="Type_1_exporter"/>
</dbReference>
<keyword evidence="7 9" id="KW-1133">Transmembrane helix</keyword>
<feature type="transmembrane region" description="Helical" evidence="9">
    <location>
        <begin position="12"/>
        <end position="32"/>
    </location>
</feature>
<keyword evidence="5" id="KW-0547">Nucleotide-binding</keyword>
<dbReference type="InterPro" id="IPR036640">
    <property type="entry name" value="ABC1_TM_sf"/>
</dbReference>
<evidence type="ECO:0000256" key="2">
    <source>
        <dbReference type="ARBA" id="ARBA00022448"/>
    </source>
</evidence>
<dbReference type="InterPro" id="IPR003593">
    <property type="entry name" value="AAA+_ATPase"/>
</dbReference>
<dbReference type="InterPro" id="IPR011527">
    <property type="entry name" value="ABC1_TM_dom"/>
</dbReference>
<dbReference type="PROSITE" id="PS50893">
    <property type="entry name" value="ABC_TRANSPORTER_2"/>
    <property type="match status" value="1"/>
</dbReference>
<accession>A0A117M072</accession>
<dbReference type="FunFam" id="1.20.1560.10:FF:000040">
    <property type="entry name" value="Multidrug ABC transporter ATP-binding protein"/>
    <property type="match status" value="1"/>
</dbReference>
<feature type="transmembrane region" description="Helical" evidence="9">
    <location>
        <begin position="158"/>
        <end position="178"/>
    </location>
</feature>
<dbReference type="GO" id="GO:0015421">
    <property type="term" value="F:ABC-type oligopeptide transporter activity"/>
    <property type="evidence" value="ECO:0007669"/>
    <property type="project" value="TreeGrafter"/>
</dbReference>
<keyword evidence="6" id="KW-0067">ATP-binding</keyword>
<dbReference type="InterPro" id="IPR027417">
    <property type="entry name" value="P-loop_NTPase"/>
</dbReference>
<keyword evidence="3" id="KW-1003">Cell membrane</keyword>
<dbReference type="Gene3D" id="1.20.1560.10">
    <property type="entry name" value="ABC transporter type 1, transmembrane domain"/>
    <property type="match status" value="1"/>
</dbReference>
<keyword evidence="2" id="KW-0813">Transport</keyword>
<proteinExistence type="predicted"/>
<protein>
    <submittedName>
        <fullName evidence="12">Xenobiotic-transporting ATPase</fullName>
    </submittedName>
</protein>
<evidence type="ECO:0000256" key="7">
    <source>
        <dbReference type="ARBA" id="ARBA00022989"/>
    </source>
</evidence>
<name>A0A117M072_9BACT</name>
<dbReference type="EMBL" id="LGGO01000064">
    <property type="protein sequence ID" value="KUK77125.1"/>
    <property type="molecule type" value="Genomic_DNA"/>
</dbReference>
<dbReference type="Proteomes" id="UP000053904">
    <property type="component" value="Unassembled WGS sequence"/>
</dbReference>
<comment type="subcellular location">
    <subcellularLocation>
        <location evidence="1">Cell membrane</location>
        <topology evidence="1">Multi-pass membrane protein</topology>
    </subcellularLocation>
</comment>
<feature type="transmembrane region" description="Helical" evidence="9">
    <location>
        <begin position="278"/>
        <end position="296"/>
    </location>
</feature>
<keyword evidence="4 9" id="KW-0812">Transmembrane</keyword>
<dbReference type="SUPFAM" id="SSF90123">
    <property type="entry name" value="ABC transporter transmembrane region"/>
    <property type="match status" value="1"/>
</dbReference>
<dbReference type="PROSITE" id="PS00211">
    <property type="entry name" value="ABC_TRANSPORTER_1"/>
    <property type="match status" value="1"/>
</dbReference>
<sequence length="576" mass="63668">VFKLLKYLKPYILLILLLLGLTYAQVMASLALPDYMAKIVNEGIVNQDVGLIWSTGVTMILITLGGAVASVISGYLAAKIGTGFSKNLREAVFKKVESFSMEEFNNFSTASLITRSTNDIQQMQMVVIILFRMVLSAPIMGIGAVIKASSMAPSMTWIMGIAVAVLLTIIIILFVVAVPKFKIVQQLIDKLNLVTRQNLTGLRVIKAFNTEDYEKVKFDEVNKDLTKINLFINRVMVIMQPIMMLVFNITTIAIIWIGSHRIDVGELQIGEMMAFMQYAMQVIISFLMISIIFILIPRASVSAQRISEVLEASLHILDPKKPKKSKGKGEVLFKDVTFTYPDADVPVLYNISFTAKPGETTAIIGGTGSGKSTVVNLIPRFFDVTSGEILIDGVDVRDIKKKDLRRRIGYIPQKGVLFSGTIESNIKYGKPNATMQEVQEAARVAQASEFISQLENGYDSHVAQGGSNFSGGQKQRLAIARAIIANPDIYIFDDSFSALDFETDYKLRGKLKTITKDSTVIIVAQRIGTILHADKIVVLDNGRVVGIGKHKELLKDCEVYKEIASSQLSEKELENE</sequence>
<dbReference type="Pfam" id="PF00664">
    <property type="entry name" value="ABC_membrane"/>
    <property type="match status" value="1"/>
</dbReference>
<evidence type="ECO:0000259" key="11">
    <source>
        <dbReference type="PROSITE" id="PS50929"/>
    </source>
</evidence>
<evidence type="ECO:0000313" key="13">
    <source>
        <dbReference type="Proteomes" id="UP000053904"/>
    </source>
</evidence>
<evidence type="ECO:0000313" key="12">
    <source>
        <dbReference type="EMBL" id="KUK77125.1"/>
    </source>
</evidence>
<dbReference type="GO" id="GO:0005886">
    <property type="term" value="C:plasma membrane"/>
    <property type="evidence" value="ECO:0007669"/>
    <property type="project" value="UniProtKB-SubCell"/>
</dbReference>
<dbReference type="InterPro" id="IPR003439">
    <property type="entry name" value="ABC_transporter-like_ATP-bd"/>
</dbReference>
<dbReference type="FunFam" id="3.40.50.300:FF:000221">
    <property type="entry name" value="Multidrug ABC transporter ATP-binding protein"/>
    <property type="match status" value="1"/>
</dbReference>
<feature type="transmembrane region" description="Helical" evidence="9">
    <location>
        <begin position="125"/>
        <end position="146"/>
    </location>
</feature>
<evidence type="ECO:0000256" key="6">
    <source>
        <dbReference type="ARBA" id="ARBA00022840"/>
    </source>
</evidence>
<dbReference type="SUPFAM" id="SSF52540">
    <property type="entry name" value="P-loop containing nucleoside triphosphate hydrolases"/>
    <property type="match status" value="1"/>
</dbReference>
<dbReference type="PANTHER" id="PTHR43394:SF1">
    <property type="entry name" value="ATP-BINDING CASSETTE SUB-FAMILY B MEMBER 10, MITOCHONDRIAL"/>
    <property type="match status" value="1"/>
</dbReference>
<evidence type="ECO:0000256" key="9">
    <source>
        <dbReference type="SAM" id="Phobius"/>
    </source>
</evidence>
<dbReference type="GO" id="GO:0005524">
    <property type="term" value="F:ATP binding"/>
    <property type="evidence" value="ECO:0007669"/>
    <property type="project" value="UniProtKB-KW"/>
</dbReference>
<evidence type="ECO:0000256" key="8">
    <source>
        <dbReference type="ARBA" id="ARBA00023136"/>
    </source>
</evidence>
<feature type="transmembrane region" description="Helical" evidence="9">
    <location>
        <begin position="235"/>
        <end position="258"/>
    </location>
</feature>
<dbReference type="Pfam" id="PF00005">
    <property type="entry name" value="ABC_tran"/>
    <property type="match status" value="1"/>
</dbReference>
<dbReference type="Gene3D" id="3.40.50.300">
    <property type="entry name" value="P-loop containing nucleotide triphosphate hydrolases"/>
    <property type="match status" value="1"/>
</dbReference>
<dbReference type="CDD" id="cd18548">
    <property type="entry name" value="ABC_6TM_Tm287_like"/>
    <property type="match status" value="1"/>
</dbReference>
<dbReference type="PATRIC" id="fig|1641389.3.peg.627"/>
<organism evidence="12 13">
    <name type="scientific">candidate division WS6 bacterium 34_10</name>
    <dbReference type="NCBI Taxonomy" id="1641389"/>
    <lineage>
        <taxon>Bacteria</taxon>
        <taxon>Candidatus Dojkabacteria</taxon>
    </lineage>
</organism>
<gene>
    <name evidence="12" type="ORF">XD93_0520</name>
</gene>
<reference evidence="13" key="1">
    <citation type="journal article" date="2015" name="MBio">
        <title>Genome-Resolved Metagenomic Analysis Reveals Roles for Candidate Phyla and Other Microbial Community Members in Biogeochemical Transformations in Oil Reservoirs.</title>
        <authorList>
            <person name="Hu P."/>
            <person name="Tom L."/>
            <person name="Singh A."/>
            <person name="Thomas B.C."/>
            <person name="Baker B.J."/>
            <person name="Piceno Y.M."/>
            <person name="Andersen G.L."/>
            <person name="Banfield J.F."/>
        </authorList>
    </citation>
    <scope>NUCLEOTIDE SEQUENCE [LARGE SCALE GENOMIC DNA]</scope>
</reference>
<evidence type="ECO:0000256" key="5">
    <source>
        <dbReference type="ARBA" id="ARBA00022741"/>
    </source>
</evidence>
<dbReference type="PROSITE" id="PS50929">
    <property type="entry name" value="ABC_TM1F"/>
    <property type="match status" value="1"/>
</dbReference>